<sequence>MTKRGAGVAFIAISAFLISSKYISASIFGSGVLSWDKSLYEAMLYYVGDTLSNFSLLAFIIGLAYIVWGEFEDWKSKNNNN</sequence>
<name>A0A223KP26_9BACI</name>
<dbReference type="STRING" id="1314751.GCA_001591425_02669"/>
<keyword evidence="1" id="KW-1133">Transmembrane helix</keyword>
<dbReference type="EMBL" id="CP018866">
    <property type="protein sequence ID" value="AST91156.1"/>
    <property type="molecule type" value="Genomic_DNA"/>
</dbReference>
<feature type="transmembrane region" description="Helical" evidence="1">
    <location>
        <begin position="44"/>
        <end position="68"/>
    </location>
</feature>
<dbReference type="AlphaFoldDB" id="A0A223KP26"/>
<gene>
    <name evidence="2" type="ORF">BC6307_07620</name>
</gene>
<reference evidence="2 3" key="1">
    <citation type="submission" date="2016-12" db="EMBL/GenBank/DDBJ databases">
        <title>The whole genome sequencing and assembly of Bacillus cohnii DSM 6307T strain.</title>
        <authorList>
            <person name="Lee Y.-J."/>
            <person name="Yi H."/>
            <person name="Bahn Y.-S."/>
            <person name="Kim J.F."/>
            <person name="Lee D.-W."/>
        </authorList>
    </citation>
    <scope>NUCLEOTIDE SEQUENCE [LARGE SCALE GENOMIC DNA]</scope>
    <source>
        <strain evidence="2 3">DSM 6307</strain>
    </source>
</reference>
<protein>
    <submittedName>
        <fullName evidence="2">Uncharacterized protein</fullName>
    </submittedName>
</protein>
<evidence type="ECO:0000256" key="1">
    <source>
        <dbReference type="SAM" id="Phobius"/>
    </source>
</evidence>
<keyword evidence="1" id="KW-0812">Transmembrane</keyword>
<proteinExistence type="predicted"/>
<dbReference type="Proteomes" id="UP000215224">
    <property type="component" value="Chromosome"/>
</dbReference>
<keyword evidence="1" id="KW-0472">Membrane</keyword>
<organism evidence="2 3">
    <name type="scientific">Sutcliffiella cohnii</name>
    <dbReference type="NCBI Taxonomy" id="33932"/>
    <lineage>
        <taxon>Bacteria</taxon>
        <taxon>Bacillati</taxon>
        <taxon>Bacillota</taxon>
        <taxon>Bacilli</taxon>
        <taxon>Bacillales</taxon>
        <taxon>Bacillaceae</taxon>
        <taxon>Sutcliffiella</taxon>
    </lineage>
</organism>
<dbReference type="KEGG" id="bcoh:BC6307_07620"/>
<accession>A0A223KP26</accession>
<keyword evidence="3" id="KW-1185">Reference proteome</keyword>
<dbReference type="RefSeq" id="WP_066416975.1">
    <property type="nucleotide sequence ID" value="NZ_CP018866.1"/>
</dbReference>
<evidence type="ECO:0000313" key="3">
    <source>
        <dbReference type="Proteomes" id="UP000215224"/>
    </source>
</evidence>
<evidence type="ECO:0000313" key="2">
    <source>
        <dbReference type="EMBL" id="AST91156.1"/>
    </source>
</evidence>